<proteinExistence type="predicted"/>
<dbReference type="EMBL" id="LKEB01000008">
    <property type="protein sequence ID" value="ROW15698.1"/>
    <property type="molecule type" value="Genomic_DNA"/>
</dbReference>
<name>A0A423XHX0_9PEZI</name>
<protein>
    <recommendedName>
        <fullName evidence="4">Phospholipase A2</fullName>
    </recommendedName>
</protein>
<dbReference type="OrthoDB" id="5120271at2759"/>
<feature type="signal peptide" evidence="1">
    <location>
        <begin position="1"/>
        <end position="18"/>
    </location>
</feature>
<dbReference type="Gene3D" id="1.20.90.10">
    <property type="entry name" value="Phospholipase A2 domain"/>
    <property type="match status" value="1"/>
</dbReference>
<evidence type="ECO:0000256" key="1">
    <source>
        <dbReference type="SAM" id="SignalP"/>
    </source>
</evidence>
<gene>
    <name evidence="2" type="ORF">VPNG_02199</name>
</gene>
<sequence>MKASLLAYVVSMLPAASALAISRRADLDANNLTDELVFDISLEDFIKRRKNNDPASLDWDTDGCSHVPDLPLNFNFRWACWRHDFGYTNYHNQHRFTKAAKAAIDRNFRKDLHYQCTKETPEWMCYILADTYYAGVKVFGGRDARKRSLPEGMAEYEELLAIYSQVMAVAKEKGIIPSDKI</sequence>
<dbReference type="InterPro" id="IPR015141">
    <property type="entry name" value="PLipase_A2_prok/fun"/>
</dbReference>
<dbReference type="InParanoid" id="A0A423XHX0"/>
<keyword evidence="1" id="KW-0732">Signal</keyword>
<accession>A0A423XHX0</accession>
<dbReference type="GO" id="GO:0050482">
    <property type="term" value="P:arachidonate secretion"/>
    <property type="evidence" value="ECO:0007669"/>
    <property type="project" value="InterPro"/>
</dbReference>
<dbReference type="SUPFAM" id="SSF48619">
    <property type="entry name" value="Phospholipase A2, PLA2"/>
    <property type="match status" value="1"/>
</dbReference>
<evidence type="ECO:0008006" key="4">
    <source>
        <dbReference type="Google" id="ProtNLM"/>
    </source>
</evidence>
<keyword evidence="3" id="KW-1185">Reference proteome</keyword>
<dbReference type="Proteomes" id="UP000285146">
    <property type="component" value="Unassembled WGS sequence"/>
</dbReference>
<evidence type="ECO:0000313" key="3">
    <source>
        <dbReference type="Proteomes" id="UP000285146"/>
    </source>
</evidence>
<feature type="chain" id="PRO_5019417855" description="Phospholipase A2" evidence="1">
    <location>
        <begin position="19"/>
        <end position="181"/>
    </location>
</feature>
<comment type="caution">
    <text evidence="2">The sequence shown here is derived from an EMBL/GenBank/DDBJ whole genome shotgun (WGS) entry which is preliminary data.</text>
</comment>
<organism evidence="2 3">
    <name type="scientific">Cytospora leucostoma</name>
    <dbReference type="NCBI Taxonomy" id="1230097"/>
    <lineage>
        <taxon>Eukaryota</taxon>
        <taxon>Fungi</taxon>
        <taxon>Dikarya</taxon>
        <taxon>Ascomycota</taxon>
        <taxon>Pezizomycotina</taxon>
        <taxon>Sordariomycetes</taxon>
        <taxon>Sordariomycetidae</taxon>
        <taxon>Diaporthales</taxon>
        <taxon>Cytosporaceae</taxon>
        <taxon>Cytospora</taxon>
    </lineage>
</organism>
<evidence type="ECO:0000313" key="2">
    <source>
        <dbReference type="EMBL" id="ROW15698.1"/>
    </source>
</evidence>
<dbReference type="GO" id="GO:0006644">
    <property type="term" value="P:phospholipid metabolic process"/>
    <property type="evidence" value="ECO:0007669"/>
    <property type="project" value="InterPro"/>
</dbReference>
<dbReference type="GO" id="GO:0004623">
    <property type="term" value="F:phospholipase A2 activity"/>
    <property type="evidence" value="ECO:0007669"/>
    <property type="project" value="InterPro"/>
</dbReference>
<dbReference type="AlphaFoldDB" id="A0A423XHX0"/>
<dbReference type="InterPro" id="IPR036444">
    <property type="entry name" value="PLipase_A2_dom_sf"/>
</dbReference>
<dbReference type="Pfam" id="PF09056">
    <property type="entry name" value="Phospholip_A2_3"/>
    <property type="match status" value="1"/>
</dbReference>
<reference evidence="2 3" key="1">
    <citation type="submission" date="2015-09" db="EMBL/GenBank/DDBJ databases">
        <title>Host preference determinants of Valsa canker pathogens revealed by comparative genomics.</title>
        <authorList>
            <person name="Yin Z."/>
            <person name="Huang L."/>
        </authorList>
    </citation>
    <scope>NUCLEOTIDE SEQUENCE [LARGE SCALE GENOMIC DNA]</scope>
    <source>
        <strain evidence="2 3">SXYLt</strain>
    </source>
</reference>